<feature type="active site" description="Nucleophile" evidence="1">
    <location>
        <position position="944"/>
    </location>
</feature>
<dbReference type="Gene3D" id="3.40.50.1110">
    <property type="entry name" value="SGNH hydrolase"/>
    <property type="match status" value="1"/>
</dbReference>
<dbReference type="InterPro" id="IPR011044">
    <property type="entry name" value="Quino_amine_DH_bsu"/>
</dbReference>
<feature type="signal peptide" evidence="4">
    <location>
        <begin position="1"/>
        <end position="17"/>
    </location>
</feature>
<accession>A0A920BR59</accession>
<dbReference type="AlphaFoldDB" id="A0A920BR59"/>
<dbReference type="GO" id="GO:0019433">
    <property type="term" value="P:triglyceride catabolic process"/>
    <property type="evidence" value="ECO:0007669"/>
    <property type="project" value="TreeGrafter"/>
</dbReference>
<feature type="active site" evidence="1">
    <location>
        <position position="1232"/>
    </location>
</feature>
<reference evidence="5 6" key="1">
    <citation type="submission" date="2021-03" db="EMBL/GenBank/DDBJ databases">
        <title>Whole genome shotgun sequence of Actinoplanes toevensis NBRC 105298.</title>
        <authorList>
            <person name="Komaki H."/>
            <person name="Tamura T."/>
        </authorList>
    </citation>
    <scope>NUCLEOTIDE SEQUENCE [LARGE SCALE GENOMIC DNA]</scope>
    <source>
        <strain evidence="5 6">NBRC 105298</strain>
    </source>
</reference>
<dbReference type="GO" id="GO:0004806">
    <property type="term" value="F:triacylglycerol lipase activity"/>
    <property type="evidence" value="ECO:0007669"/>
    <property type="project" value="TreeGrafter"/>
</dbReference>
<dbReference type="InterPro" id="IPR036514">
    <property type="entry name" value="SGNH_hydro_sf"/>
</dbReference>
<name>A0A920BR59_9ACTN</name>
<evidence type="ECO:0000313" key="6">
    <source>
        <dbReference type="Proteomes" id="UP000677082"/>
    </source>
</evidence>
<feature type="disulfide bond" evidence="2">
    <location>
        <begin position="1072"/>
        <end position="1077"/>
    </location>
</feature>
<protein>
    <recommendedName>
        <fullName evidence="7">SGNH hydrolase-type esterase domain-containing protein</fullName>
    </recommendedName>
</protein>
<comment type="caution">
    <text evidence="5">The sequence shown here is derived from an EMBL/GenBank/DDBJ whole genome shotgun (WGS) entry which is preliminary data.</text>
</comment>
<evidence type="ECO:0000256" key="2">
    <source>
        <dbReference type="PIRSR" id="PIRSR637460-2"/>
    </source>
</evidence>
<evidence type="ECO:0000256" key="1">
    <source>
        <dbReference type="PIRSR" id="PIRSR637460-1"/>
    </source>
</evidence>
<keyword evidence="6" id="KW-1185">Reference proteome</keyword>
<dbReference type="CDD" id="cd01823">
    <property type="entry name" value="SEST_like"/>
    <property type="match status" value="1"/>
</dbReference>
<evidence type="ECO:0000256" key="4">
    <source>
        <dbReference type="SAM" id="SignalP"/>
    </source>
</evidence>
<feature type="region of interest" description="Disordered" evidence="3">
    <location>
        <begin position="363"/>
        <end position="385"/>
    </location>
</feature>
<organism evidence="5 6">
    <name type="scientific">Paractinoplanes toevensis</name>
    <dbReference type="NCBI Taxonomy" id="571911"/>
    <lineage>
        <taxon>Bacteria</taxon>
        <taxon>Bacillati</taxon>
        <taxon>Actinomycetota</taxon>
        <taxon>Actinomycetes</taxon>
        <taxon>Micromonosporales</taxon>
        <taxon>Micromonosporaceae</taxon>
        <taxon>Paractinoplanes</taxon>
    </lineage>
</organism>
<evidence type="ECO:0008006" key="7">
    <source>
        <dbReference type="Google" id="ProtNLM"/>
    </source>
</evidence>
<sequence>MALVIPAALSVPQSAAAAPSPPPAPSVLPDPARVLPSGWQSAKDRATVVDGTMDGLNVLVAEESAGYRWRTAATLSEPGYDADQWIGQACVTGDGNRAVVVYAPRTFTNRESGMAGGGFTAVVDLRSGAIRKLPVRSTLAYHSPGCGTGSQVAISTQDQGGSTVRLIDAATGAVTSTYAASGQVTSAVPYDGGTVGVLGRSIVRLGRTGVTVLATEDGQPFRLHPDTSGGLAYEVAAGDQARVYRLARGKRKSLGSGRLDRLQLTGSAGRVFVLGPDRAKVGTTGLTGWQSIDAPVNAQVSTTGTLAVTSSAPAAAPGSAAPVTINARLSHSAEKVSFEVRPADATASGSSASPALATAAAALAPGNDPTDPDRGCSMARNNPAQQAYQATSAQVEWAADLAVKGSLTTTRPANWNNAGNSPYQIQGDNGLFKLHTLAGGGQVPAQVLLGALAQESNTMHASPHAVDGETGNFNQGGFYGNWVSWSTVDCGYGIGQITTGMTVADGNSVWSAPQRLAIATDYAANIAASVNMMIDKWNQLYSAGILANGGDPRYIENWYLAAWAYNTGIQPGSAAYGNTTGCTPSPNCTDAAGHWGLGWSNNPSNPNYPVDRGVFNGQDEFDAKHPNLWPYPDKALGWAYKPVARFNYTNKYWEPAYSAASGPSPIMTGSNTFCNADDQCTPNVAKDVNGKTGAGQCNLSDLHCWWHRPVNWIGGSPCDVSTCGIEALRYHAGDAEPARANVYPTNCDTTALPWGAKIVDDVSVADPFGACGGAIFNQGGSFGLSFASATPSGCTSKCINYRSKIDFHQVGGTGFDGHFWFAHEITPQTQNAYLQVTGTWTLNAPNAWTRVLVHLPQIGAQTQQAKYLINLPNGQTKKRVITTSYEADTWVELGVYDMRGSGSPTVQLSNVTGSGVALDVAWDALAYVPLPAKPHDMVVALGDSYSSGEGTGDYYHETDQYGNDSSKQNACRRSPNAWSRQVTLPGYAGTIGQRTDAHDPTLAYAMVACSGALAYNVAASDRPWNDPDSWAPHGQYREVPQLDSGVVDENTTMVLLTIGGNDARFTDVLVECMQTDCTGKESVYEANIDRVVVPRVDQLLAEIHSMAPHALVVMAGYPHLFALDADLDGCSVAAAGLCPLIAHYGWALSPAETTMLNRVSNYMMAKVLPASSRNDDDSGTLPLDMISPFEGHNIAGWGDSGWLNALTVPNINTSSGEPTFSADVPVGFSSFHPNATGAREGYAGTATRVIASWYS</sequence>
<feature type="disulfide bond" evidence="2">
    <location>
        <begin position="971"/>
        <end position="1009"/>
    </location>
</feature>
<keyword evidence="4" id="KW-0732">Signal</keyword>
<dbReference type="SUPFAM" id="SSF52266">
    <property type="entry name" value="SGNH hydrolase"/>
    <property type="match status" value="1"/>
</dbReference>
<dbReference type="PANTHER" id="PTHR37981">
    <property type="entry name" value="LIPASE 2"/>
    <property type="match status" value="1"/>
</dbReference>
<evidence type="ECO:0000313" key="5">
    <source>
        <dbReference type="EMBL" id="GIM97321.1"/>
    </source>
</evidence>
<gene>
    <name evidence="5" type="ORF">Ato02nite_091140</name>
</gene>
<feature type="chain" id="PRO_5037479277" description="SGNH hydrolase-type esterase domain-containing protein" evidence="4">
    <location>
        <begin position="18"/>
        <end position="1255"/>
    </location>
</feature>
<keyword evidence="2" id="KW-1015">Disulfide bond</keyword>
<dbReference type="EMBL" id="BOQN01000140">
    <property type="protein sequence ID" value="GIM97321.1"/>
    <property type="molecule type" value="Genomic_DNA"/>
</dbReference>
<dbReference type="PANTHER" id="PTHR37981:SF1">
    <property type="entry name" value="SGNH HYDROLASE-TYPE ESTERASE DOMAIN-CONTAINING PROTEIN"/>
    <property type="match status" value="1"/>
</dbReference>
<dbReference type="Proteomes" id="UP000677082">
    <property type="component" value="Unassembled WGS sequence"/>
</dbReference>
<proteinExistence type="predicted"/>
<dbReference type="InterPro" id="IPR037460">
    <property type="entry name" value="SEST-like"/>
</dbReference>
<evidence type="ECO:0000256" key="3">
    <source>
        <dbReference type="SAM" id="MobiDB-lite"/>
    </source>
</evidence>
<dbReference type="SUPFAM" id="SSF50969">
    <property type="entry name" value="YVTN repeat-like/Quinoprotein amine dehydrogenase"/>
    <property type="match status" value="1"/>
</dbReference>